<dbReference type="PANTHER" id="PTHR34989:SF1">
    <property type="entry name" value="PROTEIN HDED"/>
    <property type="match status" value="1"/>
</dbReference>
<sequence>MELSIFNFWGKTRYWWCVMILGILLIPAGLWLLFMPVQGYMAIAMLLGWGLLLYGVIQLTISGDVERRGHGWGWWLAGGIFDIFIGFLLISNLVLSELTLPYFFAFALLFRAISNIISSISMPKEYKYKWIYMINGILLLLVSMLFFYAPYMSTYVIVFICAFTFVYWGIYLILFSRDLKPRKEEPTGTTA</sequence>
<name>A0A9D9E4K5_9BACT</name>
<protein>
    <submittedName>
        <fullName evidence="2">DUF308 domain-containing protein</fullName>
    </submittedName>
</protein>
<reference evidence="2" key="2">
    <citation type="journal article" date="2021" name="PeerJ">
        <title>Extensive microbial diversity within the chicken gut microbiome revealed by metagenomics and culture.</title>
        <authorList>
            <person name="Gilroy R."/>
            <person name="Ravi A."/>
            <person name="Getino M."/>
            <person name="Pursley I."/>
            <person name="Horton D.L."/>
            <person name="Alikhan N.F."/>
            <person name="Baker D."/>
            <person name="Gharbi K."/>
            <person name="Hall N."/>
            <person name="Watson M."/>
            <person name="Adriaenssens E.M."/>
            <person name="Foster-Nyarko E."/>
            <person name="Jarju S."/>
            <person name="Secka A."/>
            <person name="Antonio M."/>
            <person name="Oren A."/>
            <person name="Chaudhuri R.R."/>
            <person name="La Ragione R."/>
            <person name="Hildebrand F."/>
            <person name="Pallen M.J."/>
        </authorList>
    </citation>
    <scope>NUCLEOTIDE SEQUENCE</scope>
    <source>
        <strain evidence="2">G3-4614</strain>
    </source>
</reference>
<feature type="transmembrane region" description="Helical" evidence="1">
    <location>
        <begin position="12"/>
        <end position="34"/>
    </location>
</feature>
<feature type="transmembrane region" description="Helical" evidence="1">
    <location>
        <begin position="130"/>
        <end position="149"/>
    </location>
</feature>
<keyword evidence="1" id="KW-1133">Transmembrane helix</keyword>
<evidence type="ECO:0000256" key="1">
    <source>
        <dbReference type="SAM" id="Phobius"/>
    </source>
</evidence>
<dbReference type="EMBL" id="JADIMW010000054">
    <property type="protein sequence ID" value="MBO8438253.1"/>
    <property type="molecule type" value="Genomic_DNA"/>
</dbReference>
<dbReference type="AlphaFoldDB" id="A0A9D9E4K5"/>
<feature type="transmembrane region" description="Helical" evidence="1">
    <location>
        <begin position="73"/>
        <end position="94"/>
    </location>
</feature>
<dbReference type="GO" id="GO:0005886">
    <property type="term" value="C:plasma membrane"/>
    <property type="evidence" value="ECO:0007669"/>
    <property type="project" value="TreeGrafter"/>
</dbReference>
<reference evidence="2" key="1">
    <citation type="submission" date="2020-10" db="EMBL/GenBank/DDBJ databases">
        <authorList>
            <person name="Gilroy R."/>
        </authorList>
    </citation>
    <scope>NUCLEOTIDE SEQUENCE</scope>
    <source>
        <strain evidence="2">G3-4614</strain>
    </source>
</reference>
<feature type="transmembrane region" description="Helical" evidence="1">
    <location>
        <begin position="100"/>
        <end position="118"/>
    </location>
</feature>
<gene>
    <name evidence="2" type="ORF">IAC54_05070</name>
</gene>
<dbReference type="Pfam" id="PF03729">
    <property type="entry name" value="DUF308"/>
    <property type="match status" value="2"/>
</dbReference>
<dbReference type="Proteomes" id="UP000823636">
    <property type="component" value="Unassembled WGS sequence"/>
</dbReference>
<feature type="transmembrane region" description="Helical" evidence="1">
    <location>
        <begin position="155"/>
        <end position="174"/>
    </location>
</feature>
<proteinExistence type="predicted"/>
<dbReference type="InterPro" id="IPR052712">
    <property type="entry name" value="Acid_resist_chaperone_HdeD"/>
</dbReference>
<accession>A0A9D9E4K5</accession>
<feature type="transmembrane region" description="Helical" evidence="1">
    <location>
        <begin position="40"/>
        <end position="61"/>
    </location>
</feature>
<organism evidence="2 3">
    <name type="scientific">Candidatus Caccoplasma merdipullorum</name>
    <dbReference type="NCBI Taxonomy" id="2840718"/>
    <lineage>
        <taxon>Bacteria</taxon>
        <taxon>Pseudomonadati</taxon>
        <taxon>Bacteroidota</taxon>
        <taxon>Bacteroidia</taxon>
        <taxon>Bacteroidales</taxon>
        <taxon>Bacteroidaceae</taxon>
        <taxon>Bacteroidaceae incertae sedis</taxon>
        <taxon>Candidatus Caccoplasma</taxon>
    </lineage>
</organism>
<keyword evidence="1" id="KW-0812">Transmembrane</keyword>
<dbReference type="InterPro" id="IPR005325">
    <property type="entry name" value="DUF308_memb"/>
</dbReference>
<keyword evidence="1" id="KW-0472">Membrane</keyword>
<evidence type="ECO:0000313" key="3">
    <source>
        <dbReference type="Proteomes" id="UP000823636"/>
    </source>
</evidence>
<evidence type="ECO:0000313" key="2">
    <source>
        <dbReference type="EMBL" id="MBO8438253.1"/>
    </source>
</evidence>
<dbReference type="PANTHER" id="PTHR34989">
    <property type="entry name" value="PROTEIN HDED"/>
    <property type="match status" value="1"/>
</dbReference>
<comment type="caution">
    <text evidence="2">The sequence shown here is derived from an EMBL/GenBank/DDBJ whole genome shotgun (WGS) entry which is preliminary data.</text>
</comment>